<dbReference type="InterPro" id="IPR025641">
    <property type="entry name" value="DUF4340"/>
</dbReference>
<dbReference type="KEGG" id="bpo:BP951000_1347"/>
<proteinExistence type="predicted"/>
<keyword evidence="1" id="KW-0472">Membrane</keyword>
<keyword evidence="4" id="KW-1185">Reference proteome</keyword>
<dbReference type="InParanoid" id="D8IDW2"/>
<feature type="transmembrane region" description="Helical" evidence="1">
    <location>
        <begin position="12"/>
        <end position="33"/>
    </location>
</feature>
<sequence length="309" mass="35204">MENNLMANIQKKYIILSSIVVVLAVILILTVTLKNKGYSLPQFKTINTQLSEITITRNGNETITIKFNDNKWTVNDKYNADANAVESITNAFNNIQPVELLSRGSDEILAKYSLTDNEALIVKAKDSSSKEVRNIKFGMKANFGNLVYAQINNDKNVYLIGNTPINPKDIFDKTEDDLINKTISSVKIDDINKIAISYNNNSYTIEKTDSTNWTKTWNNKNIDQNDIYSSLYSIANLEADGLIKDNAQTKSNLLYKVEIYTSDNKTVSYNIYSKTDNYEIELVNDNNRYYLLESSFQNLEEKINDIIKN</sequence>
<reference evidence="3 4" key="1">
    <citation type="journal article" date="2010" name="PLoS ONE">
        <title>The complete genome sequence of the pathogenic intestinal spirochete Brachyspira pilosicoli and comparison with other Brachyspira genomes.</title>
        <authorList>
            <person name="Wanchanthuek P."/>
            <person name="Bellgard M.I."/>
            <person name="La T."/>
            <person name="Ryan K."/>
            <person name="Moolhuijzen P."/>
            <person name="Chapman B."/>
            <person name="Black M."/>
            <person name="Schibeci D."/>
            <person name="Hunter A."/>
            <person name="Barrero R."/>
            <person name="Phillips N.D."/>
            <person name="Hampson D.J."/>
        </authorList>
    </citation>
    <scope>NUCLEOTIDE SEQUENCE [LARGE SCALE GENOMIC DNA]</scope>
    <source>
        <strain evidence="4">ATCC BAA-1826 / 95/1000</strain>
    </source>
</reference>
<gene>
    <name evidence="3" type="ordered locus">BP951000_1347</name>
</gene>
<evidence type="ECO:0000313" key="3">
    <source>
        <dbReference type="EMBL" id="ADK31335.1"/>
    </source>
</evidence>
<organism evidence="3 4">
    <name type="scientific">Brachyspira pilosicoli (strain ATCC BAA-1826 / 95/1000)</name>
    <dbReference type="NCBI Taxonomy" id="759914"/>
    <lineage>
        <taxon>Bacteria</taxon>
        <taxon>Pseudomonadati</taxon>
        <taxon>Spirochaetota</taxon>
        <taxon>Spirochaetia</taxon>
        <taxon>Brachyspirales</taxon>
        <taxon>Brachyspiraceae</taxon>
        <taxon>Brachyspira</taxon>
    </lineage>
</organism>
<feature type="domain" description="DUF4340" evidence="2">
    <location>
        <begin position="72"/>
        <end position="249"/>
    </location>
</feature>
<dbReference type="AlphaFoldDB" id="D8IDW2"/>
<name>D8IDW2_BRAP9</name>
<keyword evidence="1" id="KW-1133">Transmembrane helix</keyword>
<evidence type="ECO:0000256" key="1">
    <source>
        <dbReference type="SAM" id="Phobius"/>
    </source>
</evidence>
<dbReference type="eggNOG" id="ENOG502ZHAI">
    <property type="taxonomic scope" value="Bacteria"/>
</dbReference>
<dbReference type="Proteomes" id="UP000000332">
    <property type="component" value="Chromosome"/>
</dbReference>
<evidence type="ECO:0000259" key="2">
    <source>
        <dbReference type="Pfam" id="PF14238"/>
    </source>
</evidence>
<evidence type="ECO:0000313" key="4">
    <source>
        <dbReference type="Proteomes" id="UP000000332"/>
    </source>
</evidence>
<keyword evidence="1" id="KW-0812">Transmembrane</keyword>
<dbReference type="HOGENOM" id="CLU_902151_0_0_12"/>
<protein>
    <recommendedName>
        <fullName evidence="2">DUF4340 domain-containing protein</fullName>
    </recommendedName>
</protein>
<dbReference type="EMBL" id="CP002025">
    <property type="protein sequence ID" value="ADK31335.1"/>
    <property type="molecule type" value="Genomic_DNA"/>
</dbReference>
<accession>D8IDW2</accession>
<dbReference type="STRING" id="759914.BP951000_1347"/>
<dbReference type="Pfam" id="PF14238">
    <property type="entry name" value="DUF4340"/>
    <property type="match status" value="1"/>
</dbReference>